<evidence type="ECO:0000256" key="7">
    <source>
        <dbReference type="SAM" id="Phobius"/>
    </source>
</evidence>
<organism evidence="8">
    <name type="scientific">marine sediment metagenome</name>
    <dbReference type="NCBI Taxonomy" id="412755"/>
    <lineage>
        <taxon>unclassified sequences</taxon>
        <taxon>metagenomes</taxon>
        <taxon>ecological metagenomes</taxon>
    </lineage>
</organism>
<comment type="caution">
    <text evidence="8">The sequence shown here is derived from an EMBL/GenBank/DDBJ whole genome shotgun (WGS) entry which is preliminary data.</text>
</comment>
<feature type="transmembrane region" description="Helical" evidence="7">
    <location>
        <begin position="403"/>
        <end position="422"/>
    </location>
</feature>
<comment type="subcellular location">
    <subcellularLocation>
        <location evidence="1">Cell membrane</location>
        <topology evidence="1">Multi-pass membrane protein</topology>
    </subcellularLocation>
</comment>
<name>A0A0F9Q2U0_9ZZZZ</name>
<evidence type="ECO:0008006" key="9">
    <source>
        <dbReference type="Google" id="ProtNLM"/>
    </source>
</evidence>
<protein>
    <recommendedName>
        <fullName evidence="9">Glycosyltransferase RgtA/B/C/D-like domain-containing protein</fullName>
    </recommendedName>
</protein>
<keyword evidence="5 7" id="KW-1133">Transmembrane helix</keyword>
<sequence>MNKTQKFFLLAIVINAIYLAITFIFFYYLDSPLMSSDNNDYLTFHNAGLIVITDISNLYNSSLYLFPFRYFPISAYIFTPFSILGLKLGYFIFQIFNFFLNIVIIYLIYAIIKTYKRSSKNDINPYELKNFKDILKKKENESILHQCAILLIMLPQFMNYFLGQINTLVSFFILSSLLYFLKDGIKNDFLGGLLLGIGILIKPTLILILPFILFLNYNRENRKLTFQFKKSFIRLLGPLILMTISGFYFLVYPQMLEDFIEVNLAGKYTYNIGGNLEINPSFSLTRIFLILFSLIELNINSFFVFIIITLIILFPIYILFITSENQHNNLIDGYFIGITVMLVVYFDSWPHHIIVLAPFLIFFFLFHKDFELYKIFKSIYYLLAILMVIFWGLFFLTYQIFPFNIGGLSLIMLVYFLLIYFYKHKLN</sequence>
<keyword evidence="2" id="KW-1003">Cell membrane</keyword>
<keyword evidence="3" id="KW-0808">Transferase</keyword>
<evidence type="ECO:0000256" key="4">
    <source>
        <dbReference type="ARBA" id="ARBA00022692"/>
    </source>
</evidence>
<evidence type="ECO:0000313" key="8">
    <source>
        <dbReference type="EMBL" id="KKN31272.1"/>
    </source>
</evidence>
<keyword evidence="4 7" id="KW-0812">Transmembrane</keyword>
<reference evidence="8" key="1">
    <citation type="journal article" date="2015" name="Nature">
        <title>Complex archaea that bridge the gap between prokaryotes and eukaryotes.</title>
        <authorList>
            <person name="Spang A."/>
            <person name="Saw J.H."/>
            <person name="Jorgensen S.L."/>
            <person name="Zaremba-Niedzwiedzka K."/>
            <person name="Martijn J."/>
            <person name="Lind A.E."/>
            <person name="van Eijk R."/>
            <person name="Schleper C."/>
            <person name="Guy L."/>
            <person name="Ettema T.J."/>
        </authorList>
    </citation>
    <scope>NUCLEOTIDE SEQUENCE</scope>
</reference>
<evidence type="ECO:0000256" key="5">
    <source>
        <dbReference type="ARBA" id="ARBA00022989"/>
    </source>
</evidence>
<feature type="transmembrane region" description="Helical" evidence="7">
    <location>
        <begin position="235"/>
        <end position="256"/>
    </location>
</feature>
<feature type="transmembrane region" description="Helical" evidence="7">
    <location>
        <begin position="378"/>
        <end position="397"/>
    </location>
</feature>
<dbReference type="AlphaFoldDB" id="A0A0F9Q2U0"/>
<feature type="transmembrane region" description="Helical" evidence="7">
    <location>
        <begin position="91"/>
        <end position="112"/>
    </location>
</feature>
<feature type="transmembrane region" description="Helical" evidence="7">
    <location>
        <begin position="160"/>
        <end position="181"/>
    </location>
</feature>
<evidence type="ECO:0000256" key="2">
    <source>
        <dbReference type="ARBA" id="ARBA00022475"/>
    </source>
</evidence>
<feature type="transmembrane region" description="Helical" evidence="7">
    <location>
        <begin position="302"/>
        <end position="321"/>
    </location>
</feature>
<dbReference type="EMBL" id="LAZR01002343">
    <property type="protein sequence ID" value="KKN31272.1"/>
    <property type="molecule type" value="Genomic_DNA"/>
</dbReference>
<feature type="transmembrane region" description="Helical" evidence="7">
    <location>
        <begin position="7"/>
        <end position="29"/>
    </location>
</feature>
<evidence type="ECO:0000256" key="1">
    <source>
        <dbReference type="ARBA" id="ARBA00004651"/>
    </source>
</evidence>
<dbReference type="GO" id="GO:0016758">
    <property type="term" value="F:hexosyltransferase activity"/>
    <property type="evidence" value="ECO:0007669"/>
    <property type="project" value="InterPro"/>
</dbReference>
<proteinExistence type="predicted"/>
<accession>A0A0F9Q2U0</accession>
<gene>
    <name evidence="8" type="ORF">LCGC14_0825610</name>
</gene>
<dbReference type="GO" id="GO:0005886">
    <property type="term" value="C:plasma membrane"/>
    <property type="evidence" value="ECO:0007669"/>
    <property type="project" value="UniProtKB-SubCell"/>
</dbReference>
<dbReference type="Pfam" id="PF09594">
    <property type="entry name" value="GT87"/>
    <property type="match status" value="1"/>
</dbReference>
<dbReference type="InterPro" id="IPR018584">
    <property type="entry name" value="GT87"/>
</dbReference>
<evidence type="ECO:0000256" key="3">
    <source>
        <dbReference type="ARBA" id="ARBA00022679"/>
    </source>
</evidence>
<evidence type="ECO:0000256" key="6">
    <source>
        <dbReference type="ARBA" id="ARBA00023136"/>
    </source>
</evidence>
<feature type="transmembrane region" description="Helical" evidence="7">
    <location>
        <begin position="333"/>
        <end position="366"/>
    </location>
</feature>
<feature type="transmembrane region" description="Helical" evidence="7">
    <location>
        <begin position="193"/>
        <end position="215"/>
    </location>
</feature>
<keyword evidence="6 7" id="KW-0472">Membrane</keyword>